<feature type="coiled-coil region" evidence="10">
    <location>
        <begin position="148"/>
        <end position="185"/>
    </location>
</feature>
<dbReference type="GO" id="GO:0006310">
    <property type="term" value="P:DNA recombination"/>
    <property type="evidence" value="ECO:0007669"/>
    <property type="project" value="InterPro"/>
</dbReference>
<evidence type="ECO:0000256" key="9">
    <source>
        <dbReference type="PIRNR" id="PIRNR003128"/>
    </source>
</evidence>
<dbReference type="InterPro" id="IPR004604">
    <property type="entry name" value="DNA_recomb/repair_RecN"/>
</dbReference>
<evidence type="ECO:0000313" key="13">
    <source>
        <dbReference type="Proteomes" id="UP000184462"/>
    </source>
</evidence>
<name>A0A1M4W601_9FLAO</name>
<feature type="domain" description="RecF/RecN/SMC N-terminal" evidence="11">
    <location>
        <begin position="2"/>
        <end position="507"/>
    </location>
</feature>
<dbReference type="Proteomes" id="UP000184462">
    <property type="component" value="Unassembled WGS sequence"/>
</dbReference>
<dbReference type="Gene3D" id="3.40.50.300">
    <property type="entry name" value="P-loop containing nucleotide triphosphate hydrolases"/>
    <property type="match status" value="2"/>
</dbReference>
<gene>
    <name evidence="12" type="ORF">SAMN05444278_10594</name>
</gene>
<sequence>MLQKLSIKNYALIEDVQLNLNTGFTTITGETGAGKSILLGAIGLLLGKRADLSAVKNESNKCIIEGEFFIETYNLNTLFNQLQLDYDAHTIIRREILPSGKSRLFINDTPAKLSQAQELGQHLIDIHSQHDTLSITQQDYQYEVLDAIARSKEERQDYQSAYQNLKQLKQKLEDLKASQLEAQKNYDYNLFLLEELDALKLETINQTELEQQKHKLDNVEVLQEKLSAAYQLMSNEDIGLTNQLRQLQLDLKSASQIDMSLSAIFERVNSSLIELEDIQQEVENHLETVENDPELKTTLESTLNNLYRLQSKHQVEDVTELIKIRNHLQEQVEASQNANLDLDEVNEEIAAAQLQLKQAAKKLFEKRKSVTKLVSTSIQNTLSILGMPEARFSISAKFTGQFSSQGADQFDWLFTANTGHDMQAVSKVASGGELSRITLALKALLSQKQHLPSLIFDEIDTGVSGEIATKMADVMLEMGQRMQVIAITHLPQIASKGNEHFKVFKSQINQVTNSQIRNLTSDERIEELAEMLGGKTSTSAVSHAKSLLRQ</sequence>
<dbReference type="PIRSF" id="PIRSF003128">
    <property type="entry name" value="RecN"/>
    <property type="match status" value="1"/>
</dbReference>
<evidence type="ECO:0000256" key="5">
    <source>
        <dbReference type="ARBA" id="ARBA00022763"/>
    </source>
</evidence>
<dbReference type="STRING" id="1155689.SAMN05444278_10594"/>
<dbReference type="PANTHER" id="PTHR11059:SF0">
    <property type="entry name" value="DNA REPAIR PROTEIN RECN"/>
    <property type="match status" value="1"/>
</dbReference>
<comment type="similarity">
    <text evidence="2 9">Belongs to the RecN family.</text>
</comment>
<comment type="function">
    <text evidence="1 9">May be involved in recombinational repair of damaged DNA.</text>
</comment>
<dbReference type="GO" id="GO:0006281">
    <property type="term" value="P:DNA repair"/>
    <property type="evidence" value="ECO:0007669"/>
    <property type="project" value="UniProtKB-KW"/>
</dbReference>
<dbReference type="SUPFAM" id="SSF52540">
    <property type="entry name" value="P-loop containing nucleoside triphosphate hydrolases"/>
    <property type="match status" value="2"/>
</dbReference>
<accession>A0A1M4W601</accession>
<dbReference type="OrthoDB" id="9806954at2"/>
<evidence type="ECO:0000259" key="11">
    <source>
        <dbReference type="Pfam" id="PF02463"/>
    </source>
</evidence>
<dbReference type="EMBL" id="FQTW01000005">
    <property type="protein sequence ID" value="SHE76565.1"/>
    <property type="molecule type" value="Genomic_DNA"/>
</dbReference>
<dbReference type="GO" id="GO:0009432">
    <property type="term" value="P:SOS response"/>
    <property type="evidence" value="ECO:0007669"/>
    <property type="project" value="TreeGrafter"/>
</dbReference>
<dbReference type="NCBIfam" id="TIGR00634">
    <property type="entry name" value="recN"/>
    <property type="match status" value="1"/>
</dbReference>
<keyword evidence="13" id="KW-1185">Reference proteome</keyword>
<dbReference type="CDD" id="cd03241">
    <property type="entry name" value="ABC_RecN"/>
    <property type="match status" value="1"/>
</dbReference>
<proteinExistence type="inferred from homology"/>
<evidence type="ECO:0000256" key="3">
    <source>
        <dbReference type="ARBA" id="ARBA00021315"/>
    </source>
</evidence>
<keyword evidence="6" id="KW-0067">ATP-binding</keyword>
<evidence type="ECO:0000313" key="12">
    <source>
        <dbReference type="EMBL" id="SHE76565.1"/>
    </source>
</evidence>
<dbReference type="Pfam" id="PF02463">
    <property type="entry name" value="SMC_N"/>
    <property type="match status" value="1"/>
</dbReference>
<evidence type="ECO:0000256" key="1">
    <source>
        <dbReference type="ARBA" id="ARBA00003618"/>
    </source>
</evidence>
<keyword evidence="5 9" id="KW-0227">DNA damage</keyword>
<evidence type="ECO:0000256" key="8">
    <source>
        <dbReference type="ARBA" id="ARBA00033408"/>
    </source>
</evidence>
<evidence type="ECO:0000256" key="4">
    <source>
        <dbReference type="ARBA" id="ARBA00022741"/>
    </source>
</evidence>
<keyword evidence="10" id="KW-0175">Coiled coil</keyword>
<dbReference type="InterPro" id="IPR027417">
    <property type="entry name" value="P-loop_NTPase"/>
</dbReference>
<organism evidence="12 13">
    <name type="scientific">Psychroflexus salarius</name>
    <dbReference type="NCBI Taxonomy" id="1155689"/>
    <lineage>
        <taxon>Bacteria</taxon>
        <taxon>Pseudomonadati</taxon>
        <taxon>Bacteroidota</taxon>
        <taxon>Flavobacteriia</taxon>
        <taxon>Flavobacteriales</taxon>
        <taxon>Flavobacteriaceae</taxon>
        <taxon>Psychroflexus</taxon>
    </lineage>
</organism>
<protein>
    <recommendedName>
        <fullName evidence="3 9">DNA repair protein RecN</fullName>
    </recommendedName>
    <alternativeName>
        <fullName evidence="8 9">Recombination protein N</fullName>
    </alternativeName>
</protein>
<keyword evidence="7 9" id="KW-0234">DNA repair</keyword>
<evidence type="ECO:0000256" key="10">
    <source>
        <dbReference type="SAM" id="Coils"/>
    </source>
</evidence>
<dbReference type="RefSeq" id="WP_073193020.1">
    <property type="nucleotide sequence ID" value="NZ_FQTW01000005.1"/>
</dbReference>
<reference evidence="12 13" key="1">
    <citation type="submission" date="2016-11" db="EMBL/GenBank/DDBJ databases">
        <authorList>
            <person name="Jaros S."/>
            <person name="Januszkiewicz K."/>
            <person name="Wedrychowicz H."/>
        </authorList>
    </citation>
    <scope>NUCLEOTIDE SEQUENCE [LARGE SCALE GENOMIC DNA]</scope>
    <source>
        <strain evidence="12 13">DSM 25661</strain>
    </source>
</reference>
<dbReference type="InterPro" id="IPR003395">
    <property type="entry name" value="RecF/RecN/SMC_N"/>
</dbReference>
<keyword evidence="4" id="KW-0547">Nucleotide-binding</keyword>
<evidence type="ECO:0000256" key="6">
    <source>
        <dbReference type="ARBA" id="ARBA00022840"/>
    </source>
</evidence>
<dbReference type="AlphaFoldDB" id="A0A1M4W601"/>
<dbReference type="PANTHER" id="PTHR11059">
    <property type="entry name" value="DNA REPAIR PROTEIN RECN"/>
    <property type="match status" value="1"/>
</dbReference>
<dbReference type="GO" id="GO:0043590">
    <property type="term" value="C:bacterial nucleoid"/>
    <property type="evidence" value="ECO:0007669"/>
    <property type="project" value="TreeGrafter"/>
</dbReference>
<feature type="coiled-coil region" evidence="10">
    <location>
        <begin position="328"/>
        <end position="362"/>
    </location>
</feature>
<evidence type="ECO:0000256" key="2">
    <source>
        <dbReference type="ARBA" id="ARBA00009441"/>
    </source>
</evidence>
<evidence type="ECO:0000256" key="7">
    <source>
        <dbReference type="ARBA" id="ARBA00023204"/>
    </source>
</evidence>
<dbReference type="GO" id="GO:0005524">
    <property type="term" value="F:ATP binding"/>
    <property type="evidence" value="ECO:0007669"/>
    <property type="project" value="UniProtKB-KW"/>
</dbReference>